<dbReference type="Proteomes" id="UP000750711">
    <property type="component" value="Unassembled WGS sequence"/>
</dbReference>
<reference evidence="2" key="1">
    <citation type="submission" date="2021-03" db="EMBL/GenBank/DDBJ databases">
        <title>Comparative genomics and phylogenomic investigation of the class Geoglossomycetes provide insights into ecological specialization and systematics.</title>
        <authorList>
            <person name="Melie T."/>
            <person name="Pirro S."/>
            <person name="Miller A.N."/>
            <person name="Quandt A."/>
        </authorList>
    </citation>
    <scope>NUCLEOTIDE SEQUENCE</scope>
    <source>
        <strain evidence="2">CAQ_001_2017</strain>
    </source>
</reference>
<protein>
    <recommendedName>
        <fullName evidence="4">F-box domain-containing protein</fullName>
    </recommendedName>
</protein>
<evidence type="ECO:0000313" key="3">
    <source>
        <dbReference type="Proteomes" id="UP000750711"/>
    </source>
</evidence>
<dbReference type="EMBL" id="JAGHQM010001687">
    <property type="protein sequence ID" value="KAH0552945.1"/>
    <property type="molecule type" value="Genomic_DNA"/>
</dbReference>
<feature type="compositionally biased region" description="Low complexity" evidence="1">
    <location>
        <begin position="357"/>
        <end position="366"/>
    </location>
</feature>
<evidence type="ECO:0008006" key="4">
    <source>
        <dbReference type="Google" id="ProtNLM"/>
    </source>
</evidence>
<comment type="caution">
    <text evidence="2">The sequence shown here is derived from an EMBL/GenBank/DDBJ whole genome shotgun (WGS) entry which is preliminary data.</text>
</comment>
<evidence type="ECO:0000313" key="2">
    <source>
        <dbReference type="EMBL" id="KAH0552945.1"/>
    </source>
</evidence>
<keyword evidence="3" id="KW-1185">Reference proteome</keyword>
<feature type="region of interest" description="Disordered" evidence="1">
    <location>
        <begin position="1"/>
        <end position="20"/>
    </location>
</feature>
<proteinExistence type="predicted"/>
<name>A0A9P8L779_9PEZI</name>
<dbReference type="AlphaFoldDB" id="A0A9P8L779"/>
<evidence type="ECO:0000256" key="1">
    <source>
        <dbReference type="SAM" id="MobiDB-lite"/>
    </source>
</evidence>
<gene>
    <name evidence="2" type="ORF">GP486_006855</name>
</gene>
<sequence>MSGNRPGPLTQGESSYRNARGSGAGTGGFDLFTALTGRPYLLIEIARHLSVNALVKLYSISRDFHTVVDTHMTTVVMSQAISKCNNAARTFSYTTYKSLCILDPSGRPKPDNADEVRLVPSFRWLRMVMFRETVVRRIVAQVSRLGHKLPPRATLVLKKIWFMMDISINDKRSRLIHNTRFWSNLDLYVATLIFVKLDMCFTDPTTGDGETYLRRLLMGQRSLTTLLYTLERKGIVDQLELIQLYLEYTSGSIENLPARGIFGVPKSAIGNTQLEGWGTGHIKLMRIDEIVMLESIKRRLGFELRYPQMLLWGHVDPVTLITCTPDSDPKPVGDETDSESDEPSPRPGPVKKSLINPSASYSSSTHTYASPIRMICLGSGGGGKAGAGREGI</sequence>
<accession>A0A9P8L779</accession>
<feature type="region of interest" description="Disordered" evidence="1">
    <location>
        <begin position="323"/>
        <end position="366"/>
    </location>
</feature>
<organism evidence="2 3">
    <name type="scientific">Trichoglossum hirsutum</name>
    <dbReference type="NCBI Taxonomy" id="265104"/>
    <lineage>
        <taxon>Eukaryota</taxon>
        <taxon>Fungi</taxon>
        <taxon>Dikarya</taxon>
        <taxon>Ascomycota</taxon>
        <taxon>Pezizomycotina</taxon>
        <taxon>Geoglossomycetes</taxon>
        <taxon>Geoglossales</taxon>
        <taxon>Geoglossaceae</taxon>
        <taxon>Trichoglossum</taxon>
    </lineage>
</organism>